<reference evidence="1 2" key="1">
    <citation type="journal article" date="2018" name="Sci. Rep.">
        <title>Genomic signatures of local adaptation to the degree of environmental predictability in rotifers.</title>
        <authorList>
            <person name="Franch-Gras L."/>
            <person name="Hahn C."/>
            <person name="Garcia-Roger E.M."/>
            <person name="Carmona M.J."/>
            <person name="Serra M."/>
            <person name="Gomez A."/>
        </authorList>
    </citation>
    <scope>NUCLEOTIDE SEQUENCE [LARGE SCALE GENOMIC DNA]</scope>
    <source>
        <strain evidence="1">HYR1</strain>
    </source>
</reference>
<organism evidence="1 2">
    <name type="scientific">Brachionus plicatilis</name>
    <name type="common">Marine rotifer</name>
    <name type="synonym">Brachionus muelleri</name>
    <dbReference type="NCBI Taxonomy" id="10195"/>
    <lineage>
        <taxon>Eukaryota</taxon>
        <taxon>Metazoa</taxon>
        <taxon>Spiralia</taxon>
        <taxon>Gnathifera</taxon>
        <taxon>Rotifera</taxon>
        <taxon>Eurotatoria</taxon>
        <taxon>Monogononta</taxon>
        <taxon>Pseudotrocha</taxon>
        <taxon>Ploima</taxon>
        <taxon>Brachionidae</taxon>
        <taxon>Brachionus</taxon>
    </lineage>
</organism>
<dbReference type="Proteomes" id="UP000276133">
    <property type="component" value="Unassembled WGS sequence"/>
</dbReference>
<sequence>RYFKRQINKYKLRILQTSDYLKHSLREQIKYTVRAKQSSLQLQEAYFVFCDIFKKIETRQLIDSIHNLPVELKTNEKLNRFDAFYIIDHENRARDRYLFLFRDHILICRLKPRTTAETIASTSFNQFGSIVSGSASLPNFFKGALVFKSYVPLSAIRSIKLDNFDENDDKLFIEINLDKNVINSSDILFDQYDTNEGHENLLQNDNQKLVLQSKNPYSKLAFLKSLKDNLICLGYLEQVIDTLNYFQEDLTSTRMSAVGSSPAKKRKILAKKKSHEGSYANEYH</sequence>
<accession>A0A3M7PD33</accession>
<comment type="caution">
    <text evidence="1">The sequence shown here is derived from an EMBL/GenBank/DDBJ whole genome shotgun (WGS) entry which is preliminary data.</text>
</comment>
<dbReference type="SUPFAM" id="SSF50729">
    <property type="entry name" value="PH domain-like"/>
    <property type="match status" value="1"/>
</dbReference>
<proteinExistence type="predicted"/>
<keyword evidence="2" id="KW-1185">Reference proteome</keyword>
<evidence type="ECO:0000313" key="1">
    <source>
        <dbReference type="EMBL" id="RMZ96627.1"/>
    </source>
</evidence>
<dbReference type="InterPro" id="IPR011993">
    <property type="entry name" value="PH-like_dom_sf"/>
</dbReference>
<feature type="non-terminal residue" evidence="1">
    <location>
        <position position="1"/>
    </location>
</feature>
<dbReference type="EMBL" id="REGN01012014">
    <property type="protein sequence ID" value="RMZ96627.1"/>
    <property type="molecule type" value="Genomic_DNA"/>
</dbReference>
<name>A0A3M7PD33_BRAPC</name>
<feature type="non-terminal residue" evidence="1">
    <location>
        <position position="284"/>
    </location>
</feature>
<protein>
    <submittedName>
        <fullName evidence="1">Uncharacterized protein</fullName>
    </submittedName>
</protein>
<dbReference type="AlphaFoldDB" id="A0A3M7PD33"/>
<gene>
    <name evidence="1" type="ORF">BpHYR1_009172</name>
</gene>
<dbReference type="Gene3D" id="2.30.29.30">
    <property type="entry name" value="Pleckstrin-homology domain (PH domain)/Phosphotyrosine-binding domain (PTB)"/>
    <property type="match status" value="1"/>
</dbReference>
<evidence type="ECO:0000313" key="2">
    <source>
        <dbReference type="Proteomes" id="UP000276133"/>
    </source>
</evidence>
<dbReference type="OrthoDB" id="2570713at2759"/>